<reference evidence="3" key="1">
    <citation type="submission" date="2021-09" db="EMBL/GenBank/DDBJ databases">
        <title>Genome of Aequorivita sp. strain F64183.</title>
        <authorList>
            <person name="Wang Y."/>
        </authorList>
    </citation>
    <scope>NUCLEOTIDE SEQUENCE</scope>
    <source>
        <strain evidence="3">F64183</strain>
    </source>
</reference>
<name>A0A9X1R340_9FLAO</name>
<evidence type="ECO:0000259" key="2">
    <source>
        <dbReference type="Pfam" id="PF13568"/>
    </source>
</evidence>
<dbReference type="InterPro" id="IPR025665">
    <property type="entry name" value="Beta-barrel_OMP_2"/>
</dbReference>
<evidence type="ECO:0000256" key="1">
    <source>
        <dbReference type="SAM" id="SignalP"/>
    </source>
</evidence>
<protein>
    <submittedName>
        <fullName evidence="3">PorT family protein</fullName>
    </submittedName>
</protein>
<feature type="signal peptide" evidence="1">
    <location>
        <begin position="1"/>
        <end position="18"/>
    </location>
</feature>
<keyword evidence="1" id="KW-0732">Signal</keyword>
<comment type="caution">
    <text evidence="3">The sequence shown here is derived from an EMBL/GenBank/DDBJ whole genome shotgun (WGS) entry which is preliminary data.</text>
</comment>
<feature type="domain" description="Outer membrane protein beta-barrel" evidence="2">
    <location>
        <begin position="20"/>
        <end position="164"/>
    </location>
</feature>
<dbReference type="RefSeq" id="WP_237608501.1">
    <property type="nucleotide sequence ID" value="NZ_JAIRBB010000007.1"/>
</dbReference>
<dbReference type="AlphaFoldDB" id="A0A9X1R340"/>
<organism evidence="3 4">
    <name type="scientific">Aequorivita xiaoshiensis</name>
    <dbReference type="NCBI Taxonomy" id="2874476"/>
    <lineage>
        <taxon>Bacteria</taxon>
        <taxon>Pseudomonadati</taxon>
        <taxon>Bacteroidota</taxon>
        <taxon>Flavobacteriia</taxon>
        <taxon>Flavobacteriales</taxon>
        <taxon>Flavobacteriaceae</taxon>
        <taxon>Aequorivita</taxon>
    </lineage>
</organism>
<sequence>MKKTLLLILLSVFTLVNADAQGLTFGAKAGVNLSTFTGDSFTGFDTRVGLHIGGLAEIPLTEKFSVQPEVLYSQKGSKFFGSETLLSYIDVPILAKYHIIHGLSAELGPVPSFLVEAEYTTNGLENNVSEYIRTFDFGIGGGVSYQLPMGVFFSIRFTKGLMEIRESGKYDPNDDYKLNVDNNVFQVSTGYIF</sequence>
<dbReference type="Proteomes" id="UP001139462">
    <property type="component" value="Unassembled WGS sequence"/>
</dbReference>
<gene>
    <name evidence="3" type="ORF">K8344_09720</name>
</gene>
<feature type="chain" id="PRO_5040734980" evidence="1">
    <location>
        <begin position="19"/>
        <end position="193"/>
    </location>
</feature>
<dbReference type="EMBL" id="JAIRBB010000007">
    <property type="protein sequence ID" value="MCG2431396.1"/>
    <property type="molecule type" value="Genomic_DNA"/>
</dbReference>
<dbReference type="Pfam" id="PF13568">
    <property type="entry name" value="OMP_b-brl_2"/>
    <property type="match status" value="1"/>
</dbReference>
<proteinExistence type="predicted"/>
<evidence type="ECO:0000313" key="4">
    <source>
        <dbReference type="Proteomes" id="UP001139462"/>
    </source>
</evidence>
<accession>A0A9X1R340</accession>
<evidence type="ECO:0000313" key="3">
    <source>
        <dbReference type="EMBL" id="MCG2431396.1"/>
    </source>
</evidence>
<keyword evidence="4" id="KW-1185">Reference proteome</keyword>